<protein>
    <submittedName>
        <fullName evidence="2">Uncharacterized protein</fullName>
    </submittedName>
</protein>
<accession>A0A1F6PBV1</accession>
<evidence type="ECO:0000256" key="1">
    <source>
        <dbReference type="SAM" id="Phobius"/>
    </source>
</evidence>
<feature type="transmembrane region" description="Helical" evidence="1">
    <location>
        <begin position="72"/>
        <end position="92"/>
    </location>
</feature>
<sequence>MNLKPTRKKITVASLSVLITYFLLPLTYTLADRYLRCKDYNRADMLYSTPLGPHICDRKIDIAGSLLVKPNLMLFCFAGVLFLLIYLIYSCFEKK</sequence>
<dbReference type="AlphaFoldDB" id="A0A1F6PBV1"/>
<proteinExistence type="predicted"/>
<evidence type="ECO:0000313" key="2">
    <source>
        <dbReference type="EMBL" id="OGH93598.1"/>
    </source>
</evidence>
<keyword evidence="1" id="KW-0472">Membrane</keyword>
<comment type="caution">
    <text evidence="2">The sequence shown here is derived from an EMBL/GenBank/DDBJ whole genome shotgun (WGS) entry which is preliminary data.</text>
</comment>
<reference evidence="2 3" key="1">
    <citation type="journal article" date="2016" name="Nat. Commun.">
        <title>Thousands of microbial genomes shed light on interconnected biogeochemical processes in an aquifer system.</title>
        <authorList>
            <person name="Anantharaman K."/>
            <person name="Brown C.T."/>
            <person name="Hug L.A."/>
            <person name="Sharon I."/>
            <person name="Castelle C.J."/>
            <person name="Probst A.J."/>
            <person name="Thomas B.C."/>
            <person name="Singh A."/>
            <person name="Wilkins M.J."/>
            <person name="Karaoz U."/>
            <person name="Brodie E.L."/>
            <person name="Williams K.H."/>
            <person name="Hubbard S.S."/>
            <person name="Banfield J.F."/>
        </authorList>
    </citation>
    <scope>NUCLEOTIDE SEQUENCE [LARGE SCALE GENOMIC DNA]</scope>
</reference>
<evidence type="ECO:0000313" key="3">
    <source>
        <dbReference type="Proteomes" id="UP000178254"/>
    </source>
</evidence>
<feature type="transmembrane region" description="Helical" evidence="1">
    <location>
        <begin position="12"/>
        <end position="31"/>
    </location>
</feature>
<name>A0A1F6PBV1_9BACT</name>
<gene>
    <name evidence="2" type="ORF">A2538_05230</name>
</gene>
<keyword evidence="1" id="KW-1133">Transmembrane helix</keyword>
<keyword evidence="1" id="KW-0812">Transmembrane</keyword>
<organism evidence="2 3">
    <name type="scientific">Candidatus Magasanikbacteria bacterium RIFOXYD2_FULL_41_14</name>
    <dbReference type="NCBI Taxonomy" id="1798709"/>
    <lineage>
        <taxon>Bacteria</taxon>
        <taxon>Candidatus Magasanikiibacteriota</taxon>
    </lineage>
</organism>
<dbReference type="Proteomes" id="UP000178254">
    <property type="component" value="Unassembled WGS sequence"/>
</dbReference>
<dbReference type="EMBL" id="MFRE01000027">
    <property type="protein sequence ID" value="OGH93598.1"/>
    <property type="molecule type" value="Genomic_DNA"/>
</dbReference>